<organism evidence="1 2">
    <name type="scientific">Rotaria sordida</name>
    <dbReference type="NCBI Taxonomy" id="392033"/>
    <lineage>
        <taxon>Eukaryota</taxon>
        <taxon>Metazoa</taxon>
        <taxon>Spiralia</taxon>
        <taxon>Gnathifera</taxon>
        <taxon>Rotifera</taxon>
        <taxon>Eurotatoria</taxon>
        <taxon>Bdelloidea</taxon>
        <taxon>Philodinida</taxon>
        <taxon>Philodinidae</taxon>
        <taxon>Rotaria</taxon>
    </lineage>
</organism>
<evidence type="ECO:0000313" key="1">
    <source>
        <dbReference type="EMBL" id="CAF1550904.1"/>
    </source>
</evidence>
<reference evidence="1" key="1">
    <citation type="submission" date="2021-02" db="EMBL/GenBank/DDBJ databases">
        <authorList>
            <person name="Nowell W R."/>
        </authorList>
    </citation>
    <scope>NUCLEOTIDE SEQUENCE</scope>
</reference>
<sequence length="533" mass="62428">MSTSINTNIITTMNDAIQQSILSDKHHKVIQRKEMDLMTIEIRKVERTFYDCQKKFNNELATMWRNHRNLVKNQGMSTTLTNLIEQRLQNITDRCRDIYNYRINYYLRNSYDDLENKKECDKEVQNKARIGFSSSSSSSSSSSLLSFLIIDTIHSLTDKQIQLLNRGPTYVPPCQMYISSSCQSIDDIVKRQYRPLKHQLAVLFSKHNINPALSMAFDQKINDKFQNLFSTPIPTMLQQRALYEKQLIQSIRYTLKEDNLILRRTADHMNIFYLGNRQNFEAKANEYLTKTDAYTVIIAMDGENDNQQQQLQNELNEMIESINFALKVLKSRKAIDDNITSRLLLHATNIKIPSLYFLPDVSKEDEMELLPFIISQHSVTSKIGKYLNRLLRPFADNIMKSTTFRHEADLIKKLNHYASMEHRLNSTTLFCTIKILNFNVLDIHKNMIDTVAYVLQDHPQTTNILKHISINTIKNLLQLFLYNNIFYYNDKIYTFTKGSPNAMPLTDTLSNIYIFEWQKLILKNIKQNELFGR</sequence>
<dbReference type="Proteomes" id="UP000663889">
    <property type="component" value="Unassembled WGS sequence"/>
</dbReference>
<dbReference type="EMBL" id="CAJNOU010010175">
    <property type="protein sequence ID" value="CAF1550904.1"/>
    <property type="molecule type" value="Genomic_DNA"/>
</dbReference>
<accession>A0A815X6C3</accession>
<proteinExistence type="predicted"/>
<comment type="caution">
    <text evidence="1">The sequence shown here is derived from an EMBL/GenBank/DDBJ whole genome shotgun (WGS) entry which is preliminary data.</text>
</comment>
<gene>
    <name evidence="1" type="ORF">SEV965_LOCUS38688</name>
</gene>
<dbReference type="AlphaFoldDB" id="A0A815X6C3"/>
<evidence type="ECO:0000313" key="2">
    <source>
        <dbReference type="Proteomes" id="UP000663889"/>
    </source>
</evidence>
<protein>
    <submittedName>
        <fullName evidence="1">Uncharacterized protein</fullName>
    </submittedName>
</protein>
<name>A0A815X6C3_9BILA</name>